<dbReference type="RefSeq" id="WP_048123054.1">
    <property type="nucleotide sequence ID" value="NZ_CP009520.1"/>
</dbReference>
<proteinExistence type="predicted"/>
<dbReference type="AlphaFoldDB" id="A0A0E3Q9D3"/>
<dbReference type="PATRIC" id="fig|1434123.4.peg.4044"/>
<accession>A0A0E3Q9D3</accession>
<reference evidence="1 2" key="1">
    <citation type="submission" date="2014-07" db="EMBL/GenBank/DDBJ databases">
        <title>Methanogenic archaea and the global carbon cycle.</title>
        <authorList>
            <person name="Henriksen J.R."/>
            <person name="Luke J."/>
            <person name="Reinhart S."/>
            <person name="Benedict M.N."/>
            <person name="Youngblut N.D."/>
            <person name="Metcalf M.E."/>
            <person name="Whitaker R.J."/>
            <person name="Metcalf W.W."/>
        </authorList>
    </citation>
    <scope>NUCLEOTIDE SEQUENCE [LARGE SCALE GENOMIC DNA]</scope>
    <source>
        <strain evidence="1 2">Z-761</strain>
    </source>
</reference>
<gene>
    <name evidence="1" type="ORF">MSVAZ_3293</name>
</gene>
<dbReference type="EMBL" id="CP009520">
    <property type="protein sequence ID" value="AKB45562.1"/>
    <property type="molecule type" value="Genomic_DNA"/>
</dbReference>
<keyword evidence="2" id="KW-1185">Reference proteome</keyword>
<dbReference type="HOGENOM" id="CLU_2420037_0_0_2"/>
<protein>
    <submittedName>
        <fullName evidence="1">Uncharacterized protein</fullName>
    </submittedName>
</protein>
<name>A0A0E3Q9D3_9EURY</name>
<organism evidence="1 2">
    <name type="scientific">Methanosarcina vacuolata Z-761</name>
    <dbReference type="NCBI Taxonomy" id="1434123"/>
    <lineage>
        <taxon>Archaea</taxon>
        <taxon>Methanobacteriati</taxon>
        <taxon>Methanobacteriota</taxon>
        <taxon>Stenosarchaea group</taxon>
        <taxon>Methanomicrobia</taxon>
        <taxon>Methanosarcinales</taxon>
        <taxon>Methanosarcinaceae</taxon>
        <taxon>Methanosarcina</taxon>
    </lineage>
</organism>
<sequence>MLQKMKKALAILLAVCFLATVTAGAVSASENNNGNCVVHEDHNKQVIKKVIKPVQKPVTKKVVTPVQKPVTKKVVTPVQKPVTKPVTKTRL</sequence>
<evidence type="ECO:0000313" key="2">
    <source>
        <dbReference type="Proteomes" id="UP000033096"/>
    </source>
</evidence>
<evidence type="ECO:0000313" key="1">
    <source>
        <dbReference type="EMBL" id="AKB45562.1"/>
    </source>
</evidence>
<dbReference type="GeneID" id="24811828"/>
<dbReference type="Proteomes" id="UP000033096">
    <property type="component" value="Chromosome"/>
</dbReference>
<dbReference type="KEGG" id="mvc:MSVAZ_3293"/>